<dbReference type="STRING" id="768671.ThimaDRAFT_1500"/>
<keyword evidence="4" id="KW-1185">Reference proteome</keyword>
<evidence type="ECO:0000313" key="3">
    <source>
        <dbReference type="EMBL" id="EGV19356.1"/>
    </source>
</evidence>
<dbReference type="GO" id="GO:0003677">
    <property type="term" value="F:DNA binding"/>
    <property type="evidence" value="ECO:0007669"/>
    <property type="project" value="InterPro"/>
</dbReference>
<dbReference type="Proteomes" id="UP000005459">
    <property type="component" value="Unassembled WGS sequence"/>
</dbReference>
<dbReference type="AlphaFoldDB" id="F9U998"/>
<accession>F9U998</accession>
<protein>
    <recommendedName>
        <fullName evidence="2">Transposase IS200-like domain-containing protein</fullName>
    </recommendedName>
</protein>
<dbReference type="Gene3D" id="3.30.70.1290">
    <property type="entry name" value="Transposase IS200-like"/>
    <property type="match status" value="1"/>
</dbReference>
<dbReference type="RefSeq" id="WP_007192377.1">
    <property type="nucleotide sequence ID" value="NZ_AFWV01000004.1"/>
</dbReference>
<evidence type="ECO:0000313" key="4">
    <source>
        <dbReference type="Proteomes" id="UP000005459"/>
    </source>
</evidence>
<reference evidence="3 4" key="1">
    <citation type="submission" date="2011-06" db="EMBL/GenBank/DDBJ databases">
        <title>The draft genome of Thiocapsa marina 5811.</title>
        <authorList>
            <consortium name="US DOE Joint Genome Institute (JGI-PGF)"/>
            <person name="Lucas S."/>
            <person name="Han J."/>
            <person name="Cheng J.-F."/>
            <person name="Goodwin L."/>
            <person name="Pitluck S."/>
            <person name="Peters L."/>
            <person name="Land M.L."/>
            <person name="Hauser L."/>
            <person name="Vogl K."/>
            <person name="Liu Z."/>
            <person name="Imhoff J."/>
            <person name="Thiel V."/>
            <person name="Frigaard N.-U."/>
            <person name="Bryant D."/>
            <person name="Woyke T.J."/>
        </authorList>
    </citation>
    <scope>NUCLEOTIDE SEQUENCE [LARGE SCALE GENOMIC DNA]</scope>
    <source>
        <strain evidence="3 4">5811</strain>
    </source>
</reference>
<dbReference type="GO" id="GO:0004803">
    <property type="term" value="F:transposase activity"/>
    <property type="evidence" value="ECO:0007669"/>
    <property type="project" value="InterPro"/>
</dbReference>
<feature type="region of interest" description="Disordered" evidence="1">
    <location>
        <begin position="216"/>
        <end position="244"/>
    </location>
</feature>
<proteinExistence type="predicted"/>
<dbReference type="InterPro" id="IPR036515">
    <property type="entry name" value="Transposase_17_sf"/>
</dbReference>
<sequence length="244" mass="27815">MPRRPRVHLDGVPLHLVQRGHNRGACFFDEQDYHAYLGSLGDALQREQCALHAYVLMTNHIHLLVTPRDAGAIPRFIMAIGRRYVQHINHTYGRTGTLWDSRYRSSLVEEDTYLLLCQRYIELNPVRAGMADDPAAYRWSSYRANAPGEPNALLSPHPLYLALGQDKAGREEAYRALFRTALDDEPIGELRMALNQNQPVGNARFYEEIEAMTGQRRELRQRGRPRKAEAAEVVGESAQQELPL</sequence>
<feature type="domain" description="Transposase IS200-like" evidence="2">
    <location>
        <begin position="9"/>
        <end position="124"/>
    </location>
</feature>
<dbReference type="InterPro" id="IPR002686">
    <property type="entry name" value="Transposase_17"/>
</dbReference>
<name>F9U998_9GAMM</name>
<evidence type="ECO:0000259" key="2">
    <source>
        <dbReference type="SMART" id="SM01321"/>
    </source>
</evidence>
<dbReference type="EMBL" id="AFWV01000004">
    <property type="protein sequence ID" value="EGV19356.1"/>
    <property type="molecule type" value="Genomic_DNA"/>
</dbReference>
<feature type="compositionally biased region" description="Basic and acidic residues" evidence="1">
    <location>
        <begin position="216"/>
        <end position="230"/>
    </location>
</feature>
<dbReference type="eggNOG" id="COG1943">
    <property type="taxonomic scope" value="Bacteria"/>
</dbReference>
<dbReference type="PATRIC" id="fig|768671.3.peg.1599"/>
<evidence type="ECO:0000256" key="1">
    <source>
        <dbReference type="SAM" id="MobiDB-lite"/>
    </source>
</evidence>
<dbReference type="Pfam" id="PF01797">
    <property type="entry name" value="Y1_Tnp"/>
    <property type="match status" value="1"/>
</dbReference>
<dbReference type="GO" id="GO:0006313">
    <property type="term" value="P:DNA transposition"/>
    <property type="evidence" value="ECO:0007669"/>
    <property type="project" value="InterPro"/>
</dbReference>
<dbReference type="PANTHER" id="PTHR34322">
    <property type="entry name" value="TRANSPOSASE, Y1_TNP DOMAIN-CONTAINING"/>
    <property type="match status" value="1"/>
</dbReference>
<gene>
    <name evidence="3" type="ORF">ThimaDRAFT_1500</name>
</gene>
<dbReference type="SMART" id="SM01321">
    <property type="entry name" value="Y1_Tnp"/>
    <property type="match status" value="1"/>
</dbReference>
<dbReference type="OrthoDB" id="9814067at2"/>
<dbReference type="PANTHER" id="PTHR34322:SF2">
    <property type="entry name" value="TRANSPOSASE IS200-LIKE DOMAIN-CONTAINING PROTEIN"/>
    <property type="match status" value="1"/>
</dbReference>
<organism evidence="3 4">
    <name type="scientific">Thiocapsa marina 5811</name>
    <dbReference type="NCBI Taxonomy" id="768671"/>
    <lineage>
        <taxon>Bacteria</taxon>
        <taxon>Pseudomonadati</taxon>
        <taxon>Pseudomonadota</taxon>
        <taxon>Gammaproteobacteria</taxon>
        <taxon>Chromatiales</taxon>
        <taxon>Chromatiaceae</taxon>
        <taxon>Thiocapsa</taxon>
    </lineage>
</organism>
<dbReference type="SUPFAM" id="SSF143422">
    <property type="entry name" value="Transposase IS200-like"/>
    <property type="match status" value="1"/>
</dbReference>